<reference evidence="2 3" key="1">
    <citation type="submission" date="2019-02" db="EMBL/GenBank/DDBJ databases">
        <title>Deep-cultivation of Planctomycetes and their phenomic and genomic characterization uncovers novel biology.</title>
        <authorList>
            <person name="Wiegand S."/>
            <person name="Jogler M."/>
            <person name="Boedeker C."/>
            <person name="Pinto D."/>
            <person name="Vollmers J."/>
            <person name="Rivas-Marin E."/>
            <person name="Kohn T."/>
            <person name="Peeters S.H."/>
            <person name="Heuer A."/>
            <person name="Rast P."/>
            <person name="Oberbeckmann S."/>
            <person name="Bunk B."/>
            <person name="Jeske O."/>
            <person name="Meyerdierks A."/>
            <person name="Storesund J.E."/>
            <person name="Kallscheuer N."/>
            <person name="Luecker S."/>
            <person name="Lage O.M."/>
            <person name="Pohl T."/>
            <person name="Merkel B.J."/>
            <person name="Hornburger P."/>
            <person name="Mueller R.-W."/>
            <person name="Bruemmer F."/>
            <person name="Labrenz M."/>
            <person name="Spormann A.M."/>
            <person name="Op Den Camp H."/>
            <person name="Overmann J."/>
            <person name="Amann R."/>
            <person name="Jetten M.S.M."/>
            <person name="Mascher T."/>
            <person name="Medema M.H."/>
            <person name="Devos D.P."/>
            <person name="Kaster A.-K."/>
            <person name="Ovreas L."/>
            <person name="Rohde M."/>
            <person name="Galperin M.Y."/>
            <person name="Jogler C."/>
        </authorList>
    </citation>
    <scope>NUCLEOTIDE SEQUENCE [LARGE SCALE GENOMIC DNA]</scope>
    <source>
        <strain evidence="2 3">Poly51</strain>
    </source>
</reference>
<feature type="compositionally biased region" description="Basic and acidic residues" evidence="1">
    <location>
        <begin position="22"/>
        <end position="44"/>
    </location>
</feature>
<evidence type="ECO:0000256" key="1">
    <source>
        <dbReference type="SAM" id="MobiDB-lite"/>
    </source>
</evidence>
<proteinExistence type="predicted"/>
<sequence length="86" mass="10012">MFHLKNGRKPRSGGSDGYPRVWDARRAVDEHGPRERKTTTERRHQQLRTHYSDAPSMNDARKYVKGRTAATPPTSIRPQLRKFSPR</sequence>
<gene>
    <name evidence="2" type="ORF">Poly51_59880</name>
</gene>
<dbReference type="EMBL" id="SJPW01000010">
    <property type="protein sequence ID" value="TWU44719.1"/>
    <property type="molecule type" value="Genomic_DNA"/>
</dbReference>
<evidence type="ECO:0000313" key="2">
    <source>
        <dbReference type="EMBL" id="TWU44719.1"/>
    </source>
</evidence>
<name>A0A5C6EC48_9BACT</name>
<feature type="region of interest" description="Disordered" evidence="1">
    <location>
        <begin position="1"/>
        <end position="86"/>
    </location>
</feature>
<protein>
    <submittedName>
        <fullName evidence="2">Uncharacterized protein</fullName>
    </submittedName>
</protein>
<organism evidence="2 3">
    <name type="scientific">Rubripirellula tenax</name>
    <dbReference type="NCBI Taxonomy" id="2528015"/>
    <lineage>
        <taxon>Bacteria</taxon>
        <taxon>Pseudomonadati</taxon>
        <taxon>Planctomycetota</taxon>
        <taxon>Planctomycetia</taxon>
        <taxon>Pirellulales</taxon>
        <taxon>Pirellulaceae</taxon>
        <taxon>Rubripirellula</taxon>
    </lineage>
</organism>
<evidence type="ECO:0000313" key="3">
    <source>
        <dbReference type="Proteomes" id="UP000318288"/>
    </source>
</evidence>
<comment type="caution">
    <text evidence="2">The sequence shown here is derived from an EMBL/GenBank/DDBJ whole genome shotgun (WGS) entry which is preliminary data.</text>
</comment>
<keyword evidence="3" id="KW-1185">Reference proteome</keyword>
<dbReference type="Proteomes" id="UP000318288">
    <property type="component" value="Unassembled WGS sequence"/>
</dbReference>
<feature type="compositionally biased region" description="Basic residues" evidence="1">
    <location>
        <begin position="1"/>
        <end position="11"/>
    </location>
</feature>
<dbReference type="AlphaFoldDB" id="A0A5C6EC48"/>
<accession>A0A5C6EC48</accession>